<feature type="region of interest" description="Disordered" evidence="1">
    <location>
        <begin position="63"/>
        <end position="84"/>
    </location>
</feature>
<evidence type="ECO:0000313" key="2">
    <source>
        <dbReference type="EMBL" id="CAB1442140.1"/>
    </source>
</evidence>
<gene>
    <name evidence="2" type="ORF">PLEPLA_LOCUS29837</name>
</gene>
<accession>A0A9N7V3X4</accession>
<dbReference type="EMBL" id="CADEAL010002780">
    <property type="protein sequence ID" value="CAB1442140.1"/>
    <property type="molecule type" value="Genomic_DNA"/>
</dbReference>
<protein>
    <submittedName>
        <fullName evidence="2">Uncharacterized protein</fullName>
    </submittedName>
</protein>
<reference evidence="2" key="1">
    <citation type="submission" date="2020-03" db="EMBL/GenBank/DDBJ databases">
        <authorList>
            <person name="Weist P."/>
        </authorList>
    </citation>
    <scope>NUCLEOTIDE SEQUENCE</scope>
</reference>
<sequence length="84" mass="9306">MQPFTNMPTLAVRKCKWNNMLDRLIEAAKDTPTVLAAAVTETHTPQTRETSATIEIQESREIRETTNKSGGMIHLTEASSTTTT</sequence>
<evidence type="ECO:0000313" key="3">
    <source>
        <dbReference type="Proteomes" id="UP001153269"/>
    </source>
</evidence>
<dbReference type="Proteomes" id="UP001153269">
    <property type="component" value="Unassembled WGS sequence"/>
</dbReference>
<proteinExistence type="predicted"/>
<name>A0A9N7V3X4_PLEPL</name>
<evidence type="ECO:0000256" key="1">
    <source>
        <dbReference type="SAM" id="MobiDB-lite"/>
    </source>
</evidence>
<comment type="caution">
    <text evidence="2">The sequence shown here is derived from an EMBL/GenBank/DDBJ whole genome shotgun (WGS) entry which is preliminary data.</text>
</comment>
<dbReference type="AlphaFoldDB" id="A0A9N7V3X4"/>
<keyword evidence="3" id="KW-1185">Reference proteome</keyword>
<organism evidence="2 3">
    <name type="scientific">Pleuronectes platessa</name>
    <name type="common">European plaice</name>
    <dbReference type="NCBI Taxonomy" id="8262"/>
    <lineage>
        <taxon>Eukaryota</taxon>
        <taxon>Metazoa</taxon>
        <taxon>Chordata</taxon>
        <taxon>Craniata</taxon>
        <taxon>Vertebrata</taxon>
        <taxon>Euteleostomi</taxon>
        <taxon>Actinopterygii</taxon>
        <taxon>Neopterygii</taxon>
        <taxon>Teleostei</taxon>
        <taxon>Neoteleostei</taxon>
        <taxon>Acanthomorphata</taxon>
        <taxon>Carangaria</taxon>
        <taxon>Pleuronectiformes</taxon>
        <taxon>Pleuronectoidei</taxon>
        <taxon>Pleuronectidae</taxon>
        <taxon>Pleuronectes</taxon>
    </lineage>
</organism>